<reference evidence="1 2" key="1">
    <citation type="submission" date="2019-08" db="EMBL/GenBank/DDBJ databases">
        <authorList>
            <person name="Alioto T."/>
            <person name="Alioto T."/>
            <person name="Gomez Garrido J."/>
        </authorList>
    </citation>
    <scope>NUCLEOTIDE SEQUENCE [LARGE SCALE GENOMIC DNA]</scope>
</reference>
<name>A0A5E4MYR5_9HEMI</name>
<organism evidence="1 2">
    <name type="scientific">Cinara cedri</name>
    <dbReference type="NCBI Taxonomy" id="506608"/>
    <lineage>
        <taxon>Eukaryota</taxon>
        <taxon>Metazoa</taxon>
        <taxon>Ecdysozoa</taxon>
        <taxon>Arthropoda</taxon>
        <taxon>Hexapoda</taxon>
        <taxon>Insecta</taxon>
        <taxon>Pterygota</taxon>
        <taxon>Neoptera</taxon>
        <taxon>Paraneoptera</taxon>
        <taxon>Hemiptera</taxon>
        <taxon>Sternorrhyncha</taxon>
        <taxon>Aphidomorpha</taxon>
        <taxon>Aphidoidea</taxon>
        <taxon>Aphididae</taxon>
        <taxon>Lachninae</taxon>
        <taxon>Cinara</taxon>
    </lineage>
</organism>
<dbReference type="GO" id="GO:0097191">
    <property type="term" value="P:extrinsic apoptotic signaling pathway"/>
    <property type="evidence" value="ECO:0007669"/>
    <property type="project" value="TreeGrafter"/>
</dbReference>
<keyword evidence="2" id="KW-1185">Reference proteome</keyword>
<dbReference type="GO" id="GO:0005175">
    <property type="term" value="F:CD27 receptor binding"/>
    <property type="evidence" value="ECO:0007669"/>
    <property type="project" value="TreeGrafter"/>
</dbReference>
<protein>
    <submittedName>
        <fullName evidence="1">Siva</fullName>
    </submittedName>
</protein>
<proteinExistence type="predicted"/>
<dbReference type="InterPro" id="IPR022773">
    <property type="entry name" value="Siva"/>
</dbReference>
<dbReference type="PANTHER" id="PTHR14365:SF1">
    <property type="entry name" value="APOPTOSIS REGULATORY PROTEIN SIVA"/>
    <property type="match status" value="1"/>
</dbReference>
<dbReference type="Pfam" id="PF05458">
    <property type="entry name" value="Siva"/>
    <property type="match status" value="1"/>
</dbReference>
<gene>
    <name evidence="1" type="ORF">CINCED_3A011497</name>
</gene>
<dbReference type="EMBL" id="CABPRJ010001426">
    <property type="protein sequence ID" value="VVC35467.1"/>
    <property type="molecule type" value="Genomic_DNA"/>
</dbReference>
<dbReference type="OrthoDB" id="60860at2759"/>
<dbReference type="AlphaFoldDB" id="A0A5E4MYR5"/>
<dbReference type="Proteomes" id="UP000325440">
    <property type="component" value="Unassembled WGS sequence"/>
</dbReference>
<accession>A0A5E4MYR5</accession>
<evidence type="ECO:0000313" key="2">
    <source>
        <dbReference type="Proteomes" id="UP000325440"/>
    </source>
</evidence>
<sequence>MNKRKYPYDIDMCPQLKIHVGDKQIANGVLGQSKMSEIYEKTKQFLFQGAASQAPFEEMVQSVIINETLCDSKPSKQLQLTFDGKLMFKPDVLVKNLNVCNEIQQKCSYCSKIEKLDFCDICKDIFCNMCSLCSDKANRICLTCYK</sequence>
<evidence type="ECO:0000313" key="1">
    <source>
        <dbReference type="EMBL" id="VVC35467.1"/>
    </source>
</evidence>
<dbReference type="PANTHER" id="PTHR14365">
    <property type="entry name" value="APOPTOSIS REGULATORY PROTEIN SIVA"/>
    <property type="match status" value="1"/>
</dbReference>